<dbReference type="AlphaFoldDB" id="A0A7J8T0W9"/>
<keyword evidence="2" id="KW-1185">Reference proteome</keyword>
<comment type="caution">
    <text evidence="1">The sequence shown here is derived from an EMBL/GenBank/DDBJ whole genome shotgun (WGS) entry which is preliminary data.</text>
</comment>
<sequence>PGPQVAKFVLNYLKELDGVNENLPGRVINPGGWTAQKGSSVEINFDAASNRQRKESCSGLVVRNDKEEIICSKTTMHAHILYVFLAKAMVCLQAILLGLDLGLESNKFAHVLVIEGIKGRENTYLVSAFAPFTAEEANKDWRWVELAKKGLVSNGSLMDDIDDMLCGFPRKVH</sequence>
<protein>
    <submittedName>
        <fullName evidence="1">Uncharacterized protein</fullName>
    </submittedName>
</protein>
<proteinExistence type="predicted"/>
<organism evidence="1 2">
    <name type="scientific">Gossypium davidsonii</name>
    <name type="common">Davidson's cotton</name>
    <name type="synonym">Gossypium klotzschianum subsp. davidsonii</name>
    <dbReference type="NCBI Taxonomy" id="34287"/>
    <lineage>
        <taxon>Eukaryota</taxon>
        <taxon>Viridiplantae</taxon>
        <taxon>Streptophyta</taxon>
        <taxon>Embryophyta</taxon>
        <taxon>Tracheophyta</taxon>
        <taxon>Spermatophyta</taxon>
        <taxon>Magnoliopsida</taxon>
        <taxon>eudicotyledons</taxon>
        <taxon>Gunneridae</taxon>
        <taxon>Pentapetalae</taxon>
        <taxon>rosids</taxon>
        <taxon>malvids</taxon>
        <taxon>Malvales</taxon>
        <taxon>Malvaceae</taxon>
        <taxon>Malvoideae</taxon>
        <taxon>Gossypium</taxon>
    </lineage>
</organism>
<reference evidence="1 2" key="1">
    <citation type="journal article" date="2019" name="Genome Biol. Evol.">
        <title>Insights into the evolution of the New World diploid cottons (Gossypium, subgenus Houzingenia) based on genome sequencing.</title>
        <authorList>
            <person name="Grover C.E."/>
            <person name="Arick M.A. 2nd"/>
            <person name="Thrash A."/>
            <person name="Conover J.L."/>
            <person name="Sanders W.S."/>
            <person name="Peterson D.G."/>
            <person name="Frelichowski J.E."/>
            <person name="Scheffler J.A."/>
            <person name="Scheffler B.E."/>
            <person name="Wendel J.F."/>
        </authorList>
    </citation>
    <scope>NUCLEOTIDE SEQUENCE [LARGE SCALE GENOMIC DNA]</scope>
    <source>
        <strain evidence="1">27</strain>
        <tissue evidence="1">Leaf</tissue>
    </source>
</reference>
<evidence type="ECO:0000313" key="1">
    <source>
        <dbReference type="EMBL" id="MBA0631680.1"/>
    </source>
</evidence>
<feature type="non-terminal residue" evidence="1">
    <location>
        <position position="173"/>
    </location>
</feature>
<evidence type="ECO:0000313" key="2">
    <source>
        <dbReference type="Proteomes" id="UP000593561"/>
    </source>
</evidence>
<accession>A0A7J8T0W9</accession>
<gene>
    <name evidence="1" type="ORF">Godav_000532</name>
</gene>
<dbReference type="Proteomes" id="UP000593561">
    <property type="component" value="Unassembled WGS sequence"/>
</dbReference>
<name>A0A7J8T0W9_GOSDV</name>
<dbReference type="EMBL" id="JABFAC010000013">
    <property type="protein sequence ID" value="MBA0631680.1"/>
    <property type="molecule type" value="Genomic_DNA"/>
</dbReference>